<dbReference type="Proteomes" id="UP000325315">
    <property type="component" value="Unassembled WGS sequence"/>
</dbReference>
<accession>A0A5B6WZQ2</accession>
<name>A0A5B6WZQ2_9ROSI</name>
<gene>
    <name evidence="2" type="ORF">EPI10_031284</name>
</gene>
<dbReference type="GO" id="GO:0004523">
    <property type="term" value="F:RNA-DNA hybrid ribonuclease activity"/>
    <property type="evidence" value="ECO:0007669"/>
    <property type="project" value="InterPro"/>
</dbReference>
<organism evidence="2 3">
    <name type="scientific">Gossypium australe</name>
    <dbReference type="NCBI Taxonomy" id="47621"/>
    <lineage>
        <taxon>Eukaryota</taxon>
        <taxon>Viridiplantae</taxon>
        <taxon>Streptophyta</taxon>
        <taxon>Embryophyta</taxon>
        <taxon>Tracheophyta</taxon>
        <taxon>Spermatophyta</taxon>
        <taxon>Magnoliopsida</taxon>
        <taxon>eudicotyledons</taxon>
        <taxon>Gunneridae</taxon>
        <taxon>Pentapetalae</taxon>
        <taxon>rosids</taxon>
        <taxon>malvids</taxon>
        <taxon>Malvales</taxon>
        <taxon>Malvaceae</taxon>
        <taxon>Malvoideae</taxon>
        <taxon>Gossypium</taxon>
    </lineage>
</organism>
<dbReference type="Gene3D" id="3.30.420.10">
    <property type="entry name" value="Ribonuclease H-like superfamily/Ribonuclease H"/>
    <property type="match status" value="1"/>
</dbReference>
<proteinExistence type="predicted"/>
<dbReference type="Pfam" id="PF13456">
    <property type="entry name" value="RVT_3"/>
    <property type="match status" value="1"/>
</dbReference>
<dbReference type="InterPro" id="IPR036397">
    <property type="entry name" value="RNaseH_sf"/>
</dbReference>
<dbReference type="InterPro" id="IPR012337">
    <property type="entry name" value="RNaseH-like_sf"/>
</dbReference>
<dbReference type="GO" id="GO:0003676">
    <property type="term" value="F:nucleic acid binding"/>
    <property type="evidence" value="ECO:0007669"/>
    <property type="project" value="InterPro"/>
</dbReference>
<dbReference type="InterPro" id="IPR002156">
    <property type="entry name" value="RNaseH_domain"/>
</dbReference>
<dbReference type="PANTHER" id="PTHR33116">
    <property type="entry name" value="REVERSE TRANSCRIPTASE ZINC-BINDING DOMAIN-CONTAINING PROTEIN-RELATED-RELATED"/>
    <property type="match status" value="1"/>
</dbReference>
<evidence type="ECO:0000259" key="1">
    <source>
        <dbReference type="Pfam" id="PF13456"/>
    </source>
</evidence>
<evidence type="ECO:0000313" key="3">
    <source>
        <dbReference type="Proteomes" id="UP000325315"/>
    </source>
</evidence>
<reference evidence="3" key="1">
    <citation type="journal article" date="2019" name="Plant Biotechnol. J.">
        <title>Genome sequencing of the Australian wild diploid species Gossypium australe highlights disease resistance and delayed gland morphogenesis.</title>
        <authorList>
            <person name="Cai Y."/>
            <person name="Cai X."/>
            <person name="Wang Q."/>
            <person name="Wang P."/>
            <person name="Zhang Y."/>
            <person name="Cai C."/>
            <person name="Xu Y."/>
            <person name="Wang K."/>
            <person name="Zhou Z."/>
            <person name="Wang C."/>
            <person name="Geng S."/>
            <person name="Li B."/>
            <person name="Dong Q."/>
            <person name="Hou Y."/>
            <person name="Wang H."/>
            <person name="Ai P."/>
            <person name="Liu Z."/>
            <person name="Yi F."/>
            <person name="Sun M."/>
            <person name="An G."/>
            <person name="Cheng J."/>
            <person name="Zhang Y."/>
            <person name="Shi Q."/>
            <person name="Xie Y."/>
            <person name="Shi X."/>
            <person name="Chang Y."/>
            <person name="Huang F."/>
            <person name="Chen Y."/>
            <person name="Hong S."/>
            <person name="Mi L."/>
            <person name="Sun Q."/>
            <person name="Zhang L."/>
            <person name="Zhou B."/>
            <person name="Peng R."/>
            <person name="Zhang X."/>
            <person name="Liu F."/>
        </authorList>
    </citation>
    <scope>NUCLEOTIDE SEQUENCE [LARGE SCALE GENOMIC DNA]</scope>
    <source>
        <strain evidence="3">cv. PA1801</strain>
    </source>
</reference>
<dbReference type="PANTHER" id="PTHR33116:SF70">
    <property type="entry name" value="NON-LTR RETROELEMENT REVERSE TRANSCRIPTASE-LIKE PROTEIN"/>
    <property type="match status" value="1"/>
</dbReference>
<comment type="caution">
    <text evidence="2">The sequence shown here is derived from an EMBL/GenBank/DDBJ whole genome shotgun (WGS) entry which is preliminary data.</text>
</comment>
<sequence length="487" mass="55821">MEWLGHSICKAIDMGNWSPIRLSYGGPSLSHLFFADDLILFGHADENQVRVVKSILDKFCDYLGHRINSRKTNIFFSKGVDNNFGERISNLFGFQKVTNLGHYLVVPLFHDKVTNSTLNFVVERVRNMLSSWEASQFSLAGRATLAQSVLLSIPSYFMQTMMVPKGVCDEIERIVRKFVWGVHNGSSKTALVSLDLMCRPKSHGGLGLIQLKDQNTSFMMKVGDGSWKLDLFSPWVPEEIINKIVSVPPPHPSSGLDRIIWEATLTSSFSLKSAYEKGREGTCNLKEWLWEIPWKYHSPHRIRFFIWLALKQRLFTNAERRLQCCQRHLRQAYSTTRSFCFLFRIFSRLDEEQSSEPLFFLGWNRLTMSLWDYLVAISSNKARSHLHHWPLPNSWVSLSTDGSVRFDEGFAADGGYVRDHNGEWIIGFAKHLGNCTILEAELWGILDELNLILDSIEAINVILEDSSEPSCSALVRKIHLILRKMEQ</sequence>
<protein>
    <submittedName>
        <fullName evidence="2">Retrovirus-related Pol polyprotein LINE-1</fullName>
    </submittedName>
</protein>
<feature type="domain" description="RNase H type-1" evidence="1">
    <location>
        <begin position="400"/>
        <end position="455"/>
    </location>
</feature>
<dbReference type="OrthoDB" id="1001947at2759"/>
<dbReference type="EMBL" id="SMMG02000001">
    <property type="protein sequence ID" value="KAA3487461.1"/>
    <property type="molecule type" value="Genomic_DNA"/>
</dbReference>
<dbReference type="AlphaFoldDB" id="A0A5B6WZQ2"/>
<dbReference type="SUPFAM" id="SSF53098">
    <property type="entry name" value="Ribonuclease H-like"/>
    <property type="match status" value="1"/>
</dbReference>
<dbReference type="CDD" id="cd06222">
    <property type="entry name" value="RNase_H_like"/>
    <property type="match status" value="1"/>
</dbReference>
<keyword evidence="3" id="KW-1185">Reference proteome</keyword>
<dbReference type="InterPro" id="IPR044730">
    <property type="entry name" value="RNase_H-like_dom_plant"/>
</dbReference>
<evidence type="ECO:0000313" key="2">
    <source>
        <dbReference type="EMBL" id="KAA3487461.1"/>
    </source>
</evidence>